<dbReference type="GO" id="GO:0004534">
    <property type="term" value="F:5'-3' RNA exonuclease activity"/>
    <property type="evidence" value="ECO:0007669"/>
    <property type="project" value="TreeGrafter"/>
</dbReference>
<reference evidence="4" key="1">
    <citation type="submission" date="2017-02" db="UniProtKB">
        <authorList>
            <consortium name="WormBaseParasite"/>
        </authorList>
    </citation>
    <scope>IDENTIFICATION</scope>
</reference>
<evidence type="ECO:0000256" key="1">
    <source>
        <dbReference type="SAM" id="MobiDB-lite"/>
    </source>
</evidence>
<dbReference type="PANTHER" id="PTHR11203">
    <property type="entry name" value="CLEAVAGE AND POLYADENYLATION SPECIFICITY FACTOR FAMILY MEMBER"/>
    <property type="match status" value="1"/>
</dbReference>
<dbReference type="Proteomes" id="UP000036681">
    <property type="component" value="Unplaced"/>
</dbReference>
<dbReference type="WBParaSite" id="ALUE_0000970401-mRNA-1">
    <property type="protein sequence ID" value="ALUE_0000970401-mRNA-1"/>
    <property type="gene ID" value="ALUE_0000970401"/>
</dbReference>
<accession>A0A0M3I0M7</accession>
<dbReference type="GO" id="GO:0004521">
    <property type="term" value="F:RNA endonuclease activity"/>
    <property type="evidence" value="ECO:0007669"/>
    <property type="project" value="TreeGrafter"/>
</dbReference>
<dbReference type="InterPro" id="IPR050698">
    <property type="entry name" value="MBL"/>
</dbReference>
<keyword evidence="3" id="KW-1185">Reference proteome</keyword>
<dbReference type="AlphaFoldDB" id="A0A0M3I0M7"/>
<name>A0A0M3I0M7_ASCLU</name>
<dbReference type="GO" id="GO:0003723">
    <property type="term" value="F:RNA binding"/>
    <property type="evidence" value="ECO:0007669"/>
    <property type="project" value="TreeGrafter"/>
</dbReference>
<evidence type="ECO:0000259" key="2">
    <source>
        <dbReference type="Pfam" id="PF00753"/>
    </source>
</evidence>
<organism evidence="3 4">
    <name type="scientific">Ascaris lumbricoides</name>
    <name type="common">Giant roundworm</name>
    <dbReference type="NCBI Taxonomy" id="6252"/>
    <lineage>
        <taxon>Eukaryota</taxon>
        <taxon>Metazoa</taxon>
        <taxon>Ecdysozoa</taxon>
        <taxon>Nematoda</taxon>
        <taxon>Chromadorea</taxon>
        <taxon>Rhabditida</taxon>
        <taxon>Spirurina</taxon>
        <taxon>Ascaridomorpha</taxon>
        <taxon>Ascaridoidea</taxon>
        <taxon>Ascarididae</taxon>
        <taxon>Ascaris</taxon>
    </lineage>
</organism>
<dbReference type="InterPro" id="IPR036866">
    <property type="entry name" value="RibonucZ/Hydroxyglut_hydro"/>
</dbReference>
<dbReference type="GO" id="GO:0006398">
    <property type="term" value="P:mRNA 3'-end processing by stem-loop binding and cleavage"/>
    <property type="evidence" value="ECO:0007669"/>
    <property type="project" value="TreeGrafter"/>
</dbReference>
<feature type="domain" description="Metallo-beta-lactamase" evidence="2">
    <location>
        <begin position="56"/>
        <end position="148"/>
    </location>
</feature>
<dbReference type="GO" id="GO:0005847">
    <property type="term" value="C:mRNA cleavage and polyadenylation specificity factor complex"/>
    <property type="evidence" value="ECO:0007669"/>
    <property type="project" value="TreeGrafter"/>
</dbReference>
<dbReference type="SUPFAM" id="SSF56281">
    <property type="entry name" value="Metallo-hydrolase/oxidoreductase"/>
    <property type="match status" value="1"/>
</dbReference>
<dbReference type="PANTHER" id="PTHR11203:SF11">
    <property type="entry name" value="CLEAVAGE AND POLYADENYLATION SPECIFICITY FACTOR SUBUNIT 3"/>
    <property type="match status" value="1"/>
</dbReference>
<dbReference type="InterPro" id="IPR001279">
    <property type="entry name" value="Metallo-B-lactamas"/>
</dbReference>
<proteinExistence type="predicted"/>
<protein>
    <submittedName>
        <fullName evidence="4">Lactamase_B domain-containing protein</fullName>
    </submittedName>
</protein>
<dbReference type="Gene3D" id="3.60.15.10">
    <property type="entry name" value="Ribonuclease Z/Hydroxyacylglutathione hydrolase-like"/>
    <property type="match status" value="2"/>
</dbReference>
<sequence>MVTSDGFNDGSMPASGCNSGRGKLRDSLLQLDCGIYPGMSGVDALPFVDFVDCEELDLLLVRHFHLDHCGAVPWLLERTEFRGRCFTTRATKTIYRMLIGDYLKDSGDRLSRAKGSGRYQVSAGHVLGACMLMIEIAGVRVLYTDDFSRFEDRHLCAAELPTVSPDVLICESTYGTQVHEGREEREKR</sequence>
<evidence type="ECO:0000313" key="4">
    <source>
        <dbReference type="WBParaSite" id="ALUE_0000970401-mRNA-1"/>
    </source>
</evidence>
<feature type="region of interest" description="Disordered" evidence="1">
    <location>
        <begin position="1"/>
        <end position="21"/>
    </location>
</feature>
<dbReference type="Pfam" id="PF00753">
    <property type="entry name" value="Lactamase_B"/>
    <property type="match status" value="1"/>
</dbReference>
<evidence type="ECO:0000313" key="3">
    <source>
        <dbReference type="Proteomes" id="UP000036681"/>
    </source>
</evidence>